<evidence type="ECO:0000313" key="2">
    <source>
        <dbReference type="Proteomes" id="UP000664698"/>
    </source>
</evidence>
<dbReference type="Proteomes" id="UP000664698">
    <property type="component" value="Unassembled WGS sequence"/>
</dbReference>
<comment type="caution">
    <text evidence="1">The sequence shown here is derived from an EMBL/GenBank/DDBJ whole genome shotgun (WGS) entry which is preliminary data.</text>
</comment>
<dbReference type="PANTHER" id="PTHR10668">
    <property type="entry name" value="PHYTOENE DEHYDROGENASE"/>
    <property type="match status" value="1"/>
</dbReference>
<reference evidence="1 2" key="1">
    <citation type="submission" date="2021-03" db="EMBL/GenBank/DDBJ databases">
        <title>novel species isolated from a fishpond in China.</title>
        <authorList>
            <person name="Lu H."/>
            <person name="Cai Z."/>
        </authorList>
    </citation>
    <scope>NUCLEOTIDE SEQUENCE [LARGE SCALE GENOMIC DNA]</scope>
    <source>
        <strain evidence="1 2">JCM 31546</strain>
    </source>
</reference>
<protein>
    <submittedName>
        <fullName evidence="1">NAD(P)/FAD-dependent oxidoreductase</fullName>
    </submittedName>
</protein>
<dbReference type="PRINTS" id="PR00420">
    <property type="entry name" value="RNGMNOXGNASE"/>
</dbReference>
<dbReference type="InterPro" id="IPR036188">
    <property type="entry name" value="FAD/NAD-bd_sf"/>
</dbReference>
<keyword evidence="2" id="KW-1185">Reference proteome</keyword>
<name>A0ABS3BJQ4_9BACT</name>
<accession>A0ABS3BJQ4</accession>
<dbReference type="PANTHER" id="PTHR10668:SF105">
    <property type="entry name" value="DEHYDROGENASE-RELATED"/>
    <property type="match status" value="1"/>
</dbReference>
<proteinExistence type="predicted"/>
<dbReference type="EMBL" id="JAFKCW010000001">
    <property type="protein sequence ID" value="MBN7799496.1"/>
    <property type="molecule type" value="Genomic_DNA"/>
</dbReference>
<dbReference type="Pfam" id="PF13450">
    <property type="entry name" value="NAD_binding_8"/>
    <property type="match status" value="1"/>
</dbReference>
<dbReference type="Gene3D" id="3.90.660.50">
    <property type="match status" value="1"/>
</dbReference>
<gene>
    <name evidence="1" type="ORF">J0A67_01420</name>
</gene>
<dbReference type="RefSeq" id="WP_206567487.1">
    <property type="nucleotide sequence ID" value="NZ_JAFKCW010000001.1"/>
</dbReference>
<organism evidence="1 2">
    <name type="scientific">Algoriphagus aestuariicola</name>
    <dbReference type="NCBI Taxonomy" id="1852016"/>
    <lineage>
        <taxon>Bacteria</taxon>
        <taxon>Pseudomonadati</taxon>
        <taxon>Bacteroidota</taxon>
        <taxon>Cytophagia</taxon>
        <taxon>Cytophagales</taxon>
        <taxon>Cyclobacteriaceae</taxon>
        <taxon>Algoriphagus</taxon>
    </lineage>
</organism>
<sequence>MVKKNPNNSRNKKHLIAVNKTKKYDAVIVGSGPNGLAAGIVLAQKGKKVKIIEGSDSVGGGARTKFLTLPEYKHDVCSAIHPMALASPFFASLPLHQYGLKWITPPFPVAHPLDDLPAVIMDLDIHKTANGLGIDGDAYLKLFKPIIKDFNALLPDLLGPFNPVPKNPLKVAKFGLNAIRSAESLINSKFKEKQSRALLAGLAAHSIQPLDNIATSAITLILGAAGHVVGWPLPEGGSQALSNALADHFTFLGGEIETGNMVTSVEQLTDATTVLFDITPKQILAIAESKIPDFYVKKLKRYRYGPGIFKLDIALDGPIPWKDENCKKAGTVHIGGTFEEIAQAERQVFEGKHCEKPFVLLAQQSLFDQTRAPNGKHTVWAYCHVPNGSTRDMTQPIEDQIERFAPGFKDLILFRKKMNSVEMQAYNPNYIGGDINGGIQDLRQLFTRPANLFDPYRIPDTSFFICSSSSPPGGGVHGMCGYHAAQAVLKYLG</sequence>
<dbReference type="Gene3D" id="3.50.50.60">
    <property type="entry name" value="FAD/NAD(P)-binding domain"/>
    <property type="match status" value="2"/>
</dbReference>
<dbReference type="SUPFAM" id="SSF51905">
    <property type="entry name" value="FAD/NAD(P)-binding domain"/>
    <property type="match status" value="1"/>
</dbReference>
<evidence type="ECO:0000313" key="1">
    <source>
        <dbReference type="EMBL" id="MBN7799496.1"/>
    </source>
</evidence>